<dbReference type="Proteomes" id="UP000564644">
    <property type="component" value="Unassembled WGS sequence"/>
</dbReference>
<reference evidence="1 2" key="1">
    <citation type="submission" date="2020-08" db="EMBL/GenBank/DDBJ databases">
        <title>Cohnella phylogeny.</title>
        <authorList>
            <person name="Dunlap C."/>
        </authorList>
    </citation>
    <scope>NUCLEOTIDE SEQUENCE [LARGE SCALE GENOMIC DNA]</scope>
    <source>
        <strain evidence="1 2">CBP 2801</strain>
    </source>
</reference>
<proteinExistence type="predicted"/>
<keyword evidence="2" id="KW-1185">Reference proteome</keyword>
<name>A0A7X0SQ50_9BACL</name>
<gene>
    <name evidence="1" type="ORF">H7C18_13030</name>
</gene>
<protein>
    <submittedName>
        <fullName evidence="1">Uncharacterized protein</fullName>
    </submittedName>
</protein>
<dbReference type="RefSeq" id="WP_185129506.1">
    <property type="nucleotide sequence ID" value="NZ_JACJVO010000015.1"/>
</dbReference>
<sequence>MHTQENANSSGPVADRQPIAERLDEHLAKALAIPGFRLAEKTSLAGYSSVREPIPLGVLIYENEERSVRLHVRFSYAESEMCDDWMTWDFASEAEEEPSPHTELVILTYRNFIVNIMQRADGAADRRTTQAAAASINMALRLFYEESTN</sequence>
<evidence type="ECO:0000313" key="1">
    <source>
        <dbReference type="EMBL" id="MBB6731838.1"/>
    </source>
</evidence>
<accession>A0A7X0SQ50</accession>
<evidence type="ECO:0000313" key="2">
    <source>
        <dbReference type="Proteomes" id="UP000564644"/>
    </source>
</evidence>
<organism evidence="1 2">
    <name type="scientific">Cohnella zeiphila</name>
    <dbReference type="NCBI Taxonomy" id="2761120"/>
    <lineage>
        <taxon>Bacteria</taxon>
        <taxon>Bacillati</taxon>
        <taxon>Bacillota</taxon>
        <taxon>Bacilli</taxon>
        <taxon>Bacillales</taxon>
        <taxon>Paenibacillaceae</taxon>
        <taxon>Cohnella</taxon>
    </lineage>
</organism>
<dbReference type="AlphaFoldDB" id="A0A7X0SQ50"/>
<dbReference type="EMBL" id="JACJVO010000015">
    <property type="protein sequence ID" value="MBB6731838.1"/>
    <property type="molecule type" value="Genomic_DNA"/>
</dbReference>
<comment type="caution">
    <text evidence="1">The sequence shown here is derived from an EMBL/GenBank/DDBJ whole genome shotgun (WGS) entry which is preliminary data.</text>
</comment>